<organism evidence="2">
    <name type="scientific">Manihot esculenta</name>
    <name type="common">Cassava</name>
    <name type="synonym">Jatropha manihot</name>
    <dbReference type="NCBI Taxonomy" id="3983"/>
    <lineage>
        <taxon>Eukaryota</taxon>
        <taxon>Viridiplantae</taxon>
        <taxon>Streptophyta</taxon>
        <taxon>Embryophyta</taxon>
        <taxon>Tracheophyta</taxon>
        <taxon>Spermatophyta</taxon>
        <taxon>Magnoliopsida</taxon>
        <taxon>eudicotyledons</taxon>
        <taxon>Gunneridae</taxon>
        <taxon>Pentapetalae</taxon>
        <taxon>rosids</taxon>
        <taxon>fabids</taxon>
        <taxon>Malpighiales</taxon>
        <taxon>Euphorbiaceae</taxon>
        <taxon>Crotonoideae</taxon>
        <taxon>Manihoteae</taxon>
        <taxon>Manihot</taxon>
    </lineage>
</organism>
<protein>
    <submittedName>
        <fullName evidence="2">Uncharacterized protein</fullName>
    </submittedName>
</protein>
<sequence>MDINVHYELCPCLLSFCSYKLCQSWFSSHSGFDCFWQLSYHLYENMRKEFMFLFVFCLINCVIVNKGCSMYVQWVLIQNADSVKL</sequence>
<proteinExistence type="predicted"/>
<keyword evidence="1" id="KW-0472">Membrane</keyword>
<dbReference type="AlphaFoldDB" id="A0A2C9WIX7"/>
<evidence type="ECO:0000313" key="2">
    <source>
        <dbReference type="EMBL" id="OAY60051.1"/>
    </source>
</evidence>
<gene>
    <name evidence="2" type="ORF">MANES_01G082100</name>
</gene>
<keyword evidence="1" id="KW-1133">Transmembrane helix</keyword>
<name>A0A2C9WIX7_MANES</name>
<reference evidence="2" key="1">
    <citation type="submission" date="2016-02" db="EMBL/GenBank/DDBJ databases">
        <title>WGS assembly of Manihot esculenta.</title>
        <authorList>
            <person name="Bredeson J.V."/>
            <person name="Prochnik S.E."/>
            <person name="Lyons J.B."/>
            <person name="Schmutz J."/>
            <person name="Grimwood J."/>
            <person name="Vrebalov J."/>
            <person name="Bart R.S."/>
            <person name="Amuge T."/>
            <person name="Ferguson M.E."/>
            <person name="Green R."/>
            <person name="Putnam N."/>
            <person name="Stites J."/>
            <person name="Rounsley S."/>
            <person name="Rokhsar D.S."/>
        </authorList>
    </citation>
    <scope>NUCLEOTIDE SEQUENCE [LARGE SCALE GENOMIC DNA]</scope>
    <source>
        <tissue evidence="2">Leaf</tissue>
    </source>
</reference>
<evidence type="ECO:0000256" key="1">
    <source>
        <dbReference type="SAM" id="Phobius"/>
    </source>
</evidence>
<dbReference type="EMBL" id="CM004387">
    <property type="protein sequence ID" value="OAY60051.1"/>
    <property type="molecule type" value="Genomic_DNA"/>
</dbReference>
<accession>A0A2C9WIX7</accession>
<feature type="transmembrane region" description="Helical" evidence="1">
    <location>
        <begin position="50"/>
        <end position="76"/>
    </location>
</feature>
<keyword evidence="1" id="KW-0812">Transmembrane</keyword>